<feature type="domain" description="Multidrug resistance protein MdtA-like alpha-helical hairpin" evidence="5">
    <location>
        <begin position="107"/>
        <end position="175"/>
    </location>
</feature>
<evidence type="ECO:0000259" key="5">
    <source>
        <dbReference type="Pfam" id="PF25876"/>
    </source>
</evidence>
<feature type="domain" description="Multidrug resistance protein MdtA-like barrel-sandwich hybrid" evidence="6">
    <location>
        <begin position="66"/>
        <end position="207"/>
    </location>
</feature>
<evidence type="ECO:0000313" key="10">
    <source>
        <dbReference type="Proteomes" id="UP000548867"/>
    </source>
</evidence>
<dbReference type="PANTHER" id="PTHR30158:SF3">
    <property type="entry name" value="MULTIDRUG EFFLUX PUMP SUBUNIT ACRA-RELATED"/>
    <property type="match status" value="1"/>
</dbReference>
<dbReference type="Gene3D" id="2.40.30.170">
    <property type="match status" value="1"/>
</dbReference>
<evidence type="ECO:0000259" key="7">
    <source>
        <dbReference type="Pfam" id="PF25944"/>
    </source>
</evidence>
<reference evidence="9 10" key="1">
    <citation type="submission" date="2020-08" db="EMBL/GenBank/DDBJ databases">
        <title>Genomic Encyclopedia of Type Strains, Phase IV (KMG-IV): sequencing the most valuable type-strain genomes for metagenomic binning, comparative biology and taxonomic classification.</title>
        <authorList>
            <person name="Goeker M."/>
        </authorList>
    </citation>
    <scope>NUCLEOTIDE SEQUENCE [LARGE SCALE GENOMIC DNA]</scope>
    <source>
        <strain evidence="9 10">DSM 27057</strain>
    </source>
</reference>
<name>A0A7W6CLM8_9SPHN</name>
<feature type="chain" id="PRO_5031550255" evidence="4">
    <location>
        <begin position="25"/>
        <end position="396"/>
    </location>
</feature>
<comment type="caution">
    <text evidence="9">The sequence shown here is derived from an EMBL/GenBank/DDBJ whole genome shotgun (WGS) entry which is preliminary data.</text>
</comment>
<dbReference type="Pfam" id="PF25944">
    <property type="entry name" value="Beta-barrel_RND"/>
    <property type="match status" value="1"/>
</dbReference>
<dbReference type="InterPro" id="IPR058625">
    <property type="entry name" value="MdtA-like_BSH"/>
</dbReference>
<evidence type="ECO:0000313" key="9">
    <source>
        <dbReference type="EMBL" id="MBB3956914.1"/>
    </source>
</evidence>
<dbReference type="AlphaFoldDB" id="A0A7W6CLM8"/>
<dbReference type="GO" id="GO:0046677">
    <property type="term" value="P:response to antibiotic"/>
    <property type="evidence" value="ECO:0007669"/>
    <property type="project" value="TreeGrafter"/>
</dbReference>
<evidence type="ECO:0000256" key="3">
    <source>
        <dbReference type="SAM" id="MobiDB-lite"/>
    </source>
</evidence>
<dbReference type="SUPFAM" id="SSF111369">
    <property type="entry name" value="HlyD-like secretion proteins"/>
    <property type="match status" value="1"/>
</dbReference>
<dbReference type="PROSITE" id="PS51257">
    <property type="entry name" value="PROKAR_LIPOPROTEIN"/>
    <property type="match status" value="1"/>
</dbReference>
<dbReference type="GO" id="GO:0022857">
    <property type="term" value="F:transmembrane transporter activity"/>
    <property type="evidence" value="ECO:0007669"/>
    <property type="project" value="InterPro"/>
</dbReference>
<keyword evidence="10" id="KW-1185">Reference proteome</keyword>
<dbReference type="InterPro" id="IPR058626">
    <property type="entry name" value="MdtA-like_b-barrel"/>
</dbReference>
<dbReference type="FunFam" id="2.40.420.20:FF:000001">
    <property type="entry name" value="Efflux RND transporter periplasmic adaptor subunit"/>
    <property type="match status" value="1"/>
</dbReference>
<evidence type="ECO:0000256" key="4">
    <source>
        <dbReference type="SAM" id="SignalP"/>
    </source>
</evidence>
<dbReference type="Gene3D" id="2.40.50.100">
    <property type="match status" value="1"/>
</dbReference>
<evidence type="ECO:0000256" key="2">
    <source>
        <dbReference type="ARBA" id="ARBA00009477"/>
    </source>
</evidence>
<sequence length="396" mass="41815">MFHSRRLASLAGGPAMLAVSLALALSACSGAPQRDKKTPQVGFSQVTLTDVPLEIELPGRTAPFRQGQVRPQVSGVLMRRLFTEGQLVHQGQPLYQIDPSVYRAAADQAAANLVSAQASAEAAKVKADRYKPLAQDQAVAQQDYTDAAAAARTSAASVAQYRAALASAKVNLRFTTVPAPITGRIGRSLYTEGALVTANQTDPLSVISTLDPIYVDIQQSSASLMKLRKEFADGGIKEVGKVKLILEDGSEYPIPGTLEFSEVTVDTTTGTVALRAKFANPDGTLLPGLFVRTRVSQGKQSKVVMVPQGALSRDPRGGATVMVLGTGNKAEIRKVTADRTIGDQWVVTDGLKPGDKLITQGLGKIRPGQVVIAVPDSTPQGIKAHDKSSPQKPSAK</sequence>
<dbReference type="NCBIfam" id="TIGR01730">
    <property type="entry name" value="RND_mfp"/>
    <property type="match status" value="1"/>
</dbReference>
<dbReference type="PANTHER" id="PTHR30158">
    <property type="entry name" value="ACRA/E-RELATED COMPONENT OF DRUG EFFLUX TRANSPORTER"/>
    <property type="match status" value="1"/>
</dbReference>
<feature type="region of interest" description="Disordered" evidence="3">
    <location>
        <begin position="377"/>
        <end position="396"/>
    </location>
</feature>
<dbReference type="InterPro" id="IPR058624">
    <property type="entry name" value="MdtA-like_HH"/>
</dbReference>
<dbReference type="InterPro" id="IPR006143">
    <property type="entry name" value="RND_pump_MFP"/>
</dbReference>
<dbReference type="EMBL" id="JACIDX010000017">
    <property type="protein sequence ID" value="MBB3956914.1"/>
    <property type="molecule type" value="Genomic_DNA"/>
</dbReference>
<evidence type="ECO:0000256" key="1">
    <source>
        <dbReference type="ARBA" id="ARBA00004196"/>
    </source>
</evidence>
<keyword evidence="4" id="KW-0732">Signal</keyword>
<proteinExistence type="inferred from homology"/>
<dbReference type="Pfam" id="PF25917">
    <property type="entry name" value="BSH_RND"/>
    <property type="match status" value="1"/>
</dbReference>
<dbReference type="Gene3D" id="2.40.420.20">
    <property type="match status" value="1"/>
</dbReference>
<evidence type="ECO:0000259" key="6">
    <source>
        <dbReference type="Pfam" id="PF25917"/>
    </source>
</evidence>
<dbReference type="GO" id="GO:0005886">
    <property type="term" value="C:plasma membrane"/>
    <property type="evidence" value="ECO:0007669"/>
    <property type="project" value="UniProtKB-SubCell"/>
</dbReference>
<feature type="domain" description="Multidrug resistance protein MdtA-like C-terminal permuted SH3" evidence="8">
    <location>
        <begin position="303"/>
        <end position="363"/>
    </location>
</feature>
<feature type="domain" description="Multidrug resistance protein MdtA-like beta-barrel" evidence="7">
    <location>
        <begin position="212"/>
        <end position="298"/>
    </location>
</feature>
<dbReference type="RefSeq" id="WP_246405036.1">
    <property type="nucleotide sequence ID" value="NZ_JACIDX010000017.1"/>
</dbReference>
<organism evidence="9 10">
    <name type="scientific">Novosphingobium sediminicola</name>
    <dbReference type="NCBI Taxonomy" id="563162"/>
    <lineage>
        <taxon>Bacteria</taxon>
        <taxon>Pseudomonadati</taxon>
        <taxon>Pseudomonadota</taxon>
        <taxon>Alphaproteobacteria</taxon>
        <taxon>Sphingomonadales</taxon>
        <taxon>Sphingomonadaceae</taxon>
        <taxon>Novosphingobium</taxon>
    </lineage>
</organism>
<comment type="similarity">
    <text evidence="2">Belongs to the membrane fusion protein (MFP) (TC 8.A.1) family.</text>
</comment>
<dbReference type="Proteomes" id="UP000548867">
    <property type="component" value="Unassembled WGS sequence"/>
</dbReference>
<accession>A0A7W6CLM8</accession>
<dbReference type="InterPro" id="IPR058627">
    <property type="entry name" value="MdtA-like_C"/>
</dbReference>
<dbReference type="Gene3D" id="1.10.287.470">
    <property type="entry name" value="Helix hairpin bin"/>
    <property type="match status" value="1"/>
</dbReference>
<feature type="signal peptide" evidence="4">
    <location>
        <begin position="1"/>
        <end position="24"/>
    </location>
</feature>
<dbReference type="Pfam" id="PF25967">
    <property type="entry name" value="RND-MFP_C"/>
    <property type="match status" value="1"/>
</dbReference>
<comment type="subcellular location">
    <subcellularLocation>
        <location evidence="1">Cell envelope</location>
    </subcellularLocation>
</comment>
<dbReference type="Pfam" id="PF25876">
    <property type="entry name" value="HH_MFP_RND"/>
    <property type="match status" value="1"/>
</dbReference>
<gene>
    <name evidence="9" type="ORF">GGR38_003881</name>
</gene>
<evidence type="ECO:0000259" key="8">
    <source>
        <dbReference type="Pfam" id="PF25967"/>
    </source>
</evidence>
<protein>
    <submittedName>
        <fullName evidence="9">Membrane fusion protein (Multidrug efflux system)</fullName>
    </submittedName>
</protein>